<dbReference type="OrthoDB" id="74466at2759"/>
<keyword evidence="4" id="KW-1185">Reference proteome</keyword>
<proteinExistence type="predicted"/>
<dbReference type="OMA" id="RVPTINH"/>
<evidence type="ECO:0000313" key="4">
    <source>
        <dbReference type="Proteomes" id="UP000030762"/>
    </source>
</evidence>
<evidence type="ECO:0000313" key="3">
    <source>
        <dbReference type="EMBL" id="EQC32567.1"/>
    </source>
</evidence>
<name>T0RR71_SAPDV</name>
<dbReference type="InParanoid" id="T0RR71"/>
<evidence type="ECO:0000256" key="1">
    <source>
        <dbReference type="SAM" id="Coils"/>
    </source>
</evidence>
<dbReference type="GeneID" id="19950613"/>
<dbReference type="AlphaFoldDB" id="T0RR71"/>
<gene>
    <name evidence="3" type="ORF">SDRG_09886</name>
</gene>
<dbReference type="VEuPathDB" id="FungiDB:SDRG_09886"/>
<feature type="region of interest" description="Disordered" evidence="2">
    <location>
        <begin position="106"/>
        <end position="246"/>
    </location>
</feature>
<sequence length="246" mass="27714">MDPVSAYAGQLRDLRKTMRKFKDDVRMSFSMWSEDMEILGGMLWRLLEQHQGHRQLLLAKEAHAAEAQTLQDTIDRQAAELRQLQGEVHEKEHQLATLRATKDVTPVQELRRSQRIHASAAKSFTQHTQAHSAKRKSTTLLYTNPSILKKMRNNDDTPGEGENRVPKQVTFQSPGPKPKPSPHRVAPSRKPISDQLPAAREQPSRVRVPTINHGSTLPPSRVLVPIKQPAPTASTAANSSTRKRWS</sequence>
<reference evidence="3 4" key="1">
    <citation type="submission" date="2012-04" db="EMBL/GenBank/DDBJ databases">
        <title>The Genome Sequence of Saprolegnia declina VS20.</title>
        <authorList>
            <consortium name="The Broad Institute Genome Sequencing Platform"/>
            <person name="Russ C."/>
            <person name="Nusbaum C."/>
            <person name="Tyler B."/>
            <person name="van West P."/>
            <person name="Dieguez-Uribeondo J."/>
            <person name="de Bruijn I."/>
            <person name="Tripathy S."/>
            <person name="Jiang R."/>
            <person name="Young S.K."/>
            <person name="Zeng Q."/>
            <person name="Gargeya S."/>
            <person name="Fitzgerald M."/>
            <person name="Haas B."/>
            <person name="Abouelleil A."/>
            <person name="Alvarado L."/>
            <person name="Arachchi H.M."/>
            <person name="Berlin A."/>
            <person name="Chapman S.B."/>
            <person name="Goldberg J."/>
            <person name="Griggs A."/>
            <person name="Gujja S."/>
            <person name="Hansen M."/>
            <person name="Howarth C."/>
            <person name="Imamovic A."/>
            <person name="Larimer J."/>
            <person name="McCowen C."/>
            <person name="Montmayeur A."/>
            <person name="Murphy C."/>
            <person name="Neiman D."/>
            <person name="Pearson M."/>
            <person name="Priest M."/>
            <person name="Roberts A."/>
            <person name="Saif S."/>
            <person name="Shea T."/>
            <person name="Sisk P."/>
            <person name="Sykes S."/>
            <person name="Wortman J."/>
            <person name="Nusbaum C."/>
            <person name="Birren B."/>
        </authorList>
    </citation>
    <scope>NUCLEOTIDE SEQUENCE [LARGE SCALE GENOMIC DNA]</scope>
    <source>
        <strain evidence="3 4">VS20</strain>
    </source>
</reference>
<dbReference type="RefSeq" id="XP_008614068.1">
    <property type="nucleotide sequence ID" value="XM_008615846.1"/>
</dbReference>
<dbReference type="EMBL" id="JH767163">
    <property type="protein sequence ID" value="EQC32567.1"/>
    <property type="molecule type" value="Genomic_DNA"/>
</dbReference>
<evidence type="ECO:0000256" key="2">
    <source>
        <dbReference type="SAM" id="MobiDB-lite"/>
    </source>
</evidence>
<keyword evidence="1" id="KW-0175">Coiled coil</keyword>
<organism evidence="3 4">
    <name type="scientific">Saprolegnia diclina (strain VS20)</name>
    <dbReference type="NCBI Taxonomy" id="1156394"/>
    <lineage>
        <taxon>Eukaryota</taxon>
        <taxon>Sar</taxon>
        <taxon>Stramenopiles</taxon>
        <taxon>Oomycota</taxon>
        <taxon>Saprolegniomycetes</taxon>
        <taxon>Saprolegniales</taxon>
        <taxon>Saprolegniaceae</taxon>
        <taxon>Saprolegnia</taxon>
    </lineage>
</organism>
<feature type="compositionally biased region" description="Polar residues" evidence="2">
    <location>
        <begin position="122"/>
        <end position="131"/>
    </location>
</feature>
<dbReference type="Proteomes" id="UP000030762">
    <property type="component" value="Unassembled WGS sequence"/>
</dbReference>
<feature type="coiled-coil region" evidence="1">
    <location>
        <begin position="60"/>
        <end position="101"/>
    </location>
</feature>
<accession>T0RR71</accession>
<protein>
    <submittedName>
        <fullName evidence="3">Uncharacterized protein</fullName>
    </submittedName>
</protein>